<dbReference type="Proteomes" id="UP000887565">
    <property type="component" value="Unplaced"/>
</dbReference>
<evidence type="ECO:0000313" key="3">
    <source>
        <dbReference type="WBParaSite" id="nRc.2.0.1.t24282-RA"/>
    </source>
</evidence>
<proteinExistence type="predicted"/>
<dbReference type="AlphaFoldDB" id="A0A915JDN3"/>
<feature type="region of interest" description="Disordered" evidence="1">
    <location>
        <begin position="1"/>
        <end position="24"/>
    </location>
</feature>
<dbReference type="WBParaSite" id="nRc.2.0.1.t24282-RA">
    <property type="protein sequence ID" value="nRc.2.0.1.t24282-RA"/>
    <property type="gene ID" value="nRc.2.0.1.g24282"/>
</dbReference>
<evidence type="ECO:0000256" key="1">
    <source>
        <dbReference type="SAM" id="MobiDB-lite"/>
    </source>
</evidence>
<accession>A0A915JDN3</accession>
<name>A0A915JDN3_ROMCU</name>
<feature type="compositionally biased region" description="Basic and acidic residues" evidence="1">
    <location>
        <begin position="1"/>
        <end position="11"/>
    </location>
</feature>
<feature type="compositionally biased region" description="Polar residues" evidence="1">
    <location>
        <begin position="51"/>
        <end position="62"/>
    </location>
</feature>
<evidence type="ECO:0000313" key="2">
    <source>
        <dbReference type="Proteomes" id="UP000887565"/>
    </source>
</evidence>
<protein>
    <submittedName>
        <fullName evidence="3">Uncharacterized protein</fullName>
    </submittedName>
</protein>
<keyword evidence="2" id="KW-1185">Reference proteome</keyword>
<feature type="region of interest" description="Disordered" evidence="1">
    <location>
        <begin position="51"/>
        <end position="74"/>
    </location>
</feature>
<organism evidence="2 3">
    <name type="scientific">Romanomermis culicivorax</name>
    <name type="common">Nematode worm</name>
    <dbReference type="NCBI Taxonomy" id="13658"/>
    <lineage>
        <taxon>Eukaryota</taxon>
        <taxon>Metazoa</taxon>
        <taxon>Ecdysozoa</taxon>
        <taxon>Nematoda</taxon>
        <taxon>Enoplea</taxon>
        <taxon>Dorylaimia</taxon>
        <taxon>Mermithida</taxon>
        <taxon>Mermithoidea</taxon>
        <taxon>Mermithidae</taxon>
        <taxon>Romanomermis</taxon>
    </lineage>
</organism>
<reference evidence="3" key="1">
    <citation type="submission" date="2022-11" db="UniProtKB">
        <authorList>
            <consortium name="WormBaseParasite"/>
        </authorList>
    </citation>
    <scope>IDENTIFICATION</scope>
</reference>
<sequence>QAKKILGEYKRSKNSIGGGPPPKTPPDLFLCIADLIPNQFERINCVFDSDNLGSSTVENDSQANEDEMNAGNNN</sequence>